<sequence>MSSNIFYDSELKQPIKFFIQKNLEEIVQLERNIIGNGGHVQSKIPLRGFVLIEPGSPEAIRLLNCWMSPQNPRRYFVPHTFVQECMTAGKVLPQVFRKEDGSSRKFLIHTSVCDGIILKLSGQIQHSGGEVVKDKESAEIIIADERWDGFERLSIYYSDAGTKNVEGISWIRRSITSGALNFTVIKKPNVGGRITGSKRTEFTSQDDNNLARYIATKLPYPNMRGRTGNNLYKDLCGKTELYPWATRHPWQSWRERYRNNIDRFNNLIATFLEVEPDLRKPDAKHRDSNSEGGIALSPPKVISRQEISPSNDDQASTTVKSSEDWGGCLWPIKIGTREPPSWGKHQKRPLENQEINETSKRARTNSDTKLDKSNGNPMKSIENQHNTTADGQIEYMEDEQLNETRSPSSAEEEYPYLGEETQEFLEASRQMLNRGLMFDEGYKPVLIQIATQYRFLLDEVEEEFQRLDGDLQATEVHFKEIREYISQKRLTK</sequence>
<keyword evidence="3 5" id="KW-0779">Telomere</keyword>
<evidence type="ECO:0000256" key="6">
    <source>
        <dbReference type="SAM" id="MobiDB-lite"/>
    </source>
</evidence>
<protein>
    <recommendedName>
        <fullName evidence="5">DNA-binding protein RAP1</fullName>
    </recommendedName>
</protein>
<keyword evidence="4 5" id="KW-0539">Nucleus</keyword>
<dbReference type="Gene3D" id="1.10.10.60">
    <property type="entry name" value="Homeodomain-like"/>
    <property type="match status" value="1"/>
</dbReference>
<evidence type="ECO:0000313" key="8">
    <source>
        <dbReference type="EMBL" id="GJJ09500.1"/>
    </source>
</evidence>
<feature type="compositionally biased region" description="Basic and acidic residues" evidence="6">
    <location>
        <begin position="279"/>
        <end position="289"/>
    </location>
</feature>
<feature type="region of interest" description="Disordered" evidence="6">
    <location>
        <begin position="279"/>
        <end position="323"/>
    </location>
</feature>
<dbReference type="EMBL" id="BPWL01000004">
    <property type="protein sequence ID" value="GJJ09500.1"/>
    <property type="molecule type" value="Genomic_DNA"/>
</dbReference>
<dbReference type="PANTHER" id="PTHR16466">
    <property type="entry name" value="TELOMERE REPEAT-BINDING FACTOR 2-INTERACTING PROTEIN 1"/>
    <property type="match status" value="1"/>
</dbReference>
<dbReference type="GO" id="GO:0070187">
    <property type="term" value="C:shelterin complex"/>
    <property type="evidence" value="ECO:0007669"/>
    <property type="project" value="TreeGrafter"/>
</dbReference>
<feature type="compositionally biased region" description="Polar residues" evidence="6">
    <location>
        <begin position="373"/>
        <end position="389"/>
    </location>
</feature>
<dbReference type="SUPFAM" id="SSF46689">
    <property type="entry name" value="Homeodomain-like"/>
    <property type="match status" value="1"/>
</dbReference>
<comment type="caution">
    <text evidence="8">The sequence shown here is derived from an EMBL/GenBank/DDBJ whole genome shotgun (WGS) entry which is preliminary data.</text>
</comment>
<dbReference type="PANTHER" id="PTHR16466:SF6">
    <property type="entry name" value="TELOMERIC REPEAT-BINDING FACTOR 2-INTERACTING PROTEIN 1"/>
    <property type="match status" value="1"/>
</dbReference>
<evidence type="ECO:0000313" key="9">
    <source>
        <dbReference type="Proteomes" id="UP001050691"/>
    </source>
</evidence>
<dbReference type="GO" id="GO:0042162">
    <property type="term" value="F:telomeric DNA binding"/>
    <property type="evidence" value="ECO:0007669"/>
    <property type="project" value="TreeGrafter"/>
</dbReference>
<feature type="region of interest" description="Disordered" evidence="6">
    <location>
        <begin position="336"/>
        <end position="389"/>
    </location>
</feature>
<keyword evidence="9" id="KW-1185">Reference proteome</keyword>
<feature type="compositionally biased region" description="Polar residues" evidence="6">
    <location>
        <begin position="305"/>
        <end position="320"/>
    </location>
</feature>
<accession>A0AAV5A973</accession>
<evidence type="ECO:0000256" key="1">
    <source>
        <dbReference type="ARBA" id="ARBA00010467"/>
    </source>
</evidence>
<dbReference type="InterPro" id="IPR015010">
    <property type="entry name" value="TERF2IP_Myb"/>
</dbReference>
<gene>
    <name evidence="8" type="ORF">Clacol_003723</name>
</gene>
<dbReference type="Pfam" id="PF08914">
    <property type="entry name" value="Myb_Rap1"/>
    <property type="match status" value="1"/>
</dbReference>
<reference evidence="8" key="1">
    <citation type="submission" date="2021-10" db="EMBL/GenBank/DDBJ databases">
        <title>De novo Genome Assembly of Clathrus columnatus (Basidiomycota, Fungi) Using Illumina and Nanopore Sequence Data.</title>
        <authorList>
            <person name="Ogiso-Tanaka E."/>
            <person name="Itagaki H."/>
            <person name="Hosoya T."/>
            <person name="Hosaka K."/>
        </authorList>
    </citation>
    <scope>NUCLEOTIDE SEQUENCE</scope>
    <source>
        <strain evidence="8">MO-923</strain>
    </source>
</reference>
<feature type="compositionally biased region" description="Basic and acidic residues" evidence="6">
    <location>
        <begin position="357"/>
        <end position="372"/>
    </location>
</feature>
<comment type="subcellular location">
    <subcellularLocation>
        <location evidence="5">Nucleus</location>
    </subcellularLocation>
    <subcellularLocation>
        <location evidence="5">Chromosome</location>
        <location evidence="5">Telomere</location>
    </subcellularLocation>
</comment>
<evidence type="ECO:0000256" key="5">
    <source>
        <dbReference type="RuleBase" id="RU367107"/>
    </source>
</evidence>
<comment type="subunit">
    <text evidence="5">Homodimer.</text>
</comment>
<dbReference type="InterPro" id="IPR039595">
    <property type="entry name" value="TE2IP/Rap1"/>
</dbReference>
<comment type="function">
    <text evidence="5">Involved in the regulation of telomere length, clustering and has a specific role in telomere position effect (TPE).</text>
</comment>
<evidence type="ECO:0000256" key="4">
    <source>
        <dbReference type="ARBA" id="ARBA00023242"/>
    </source>
</evidence>
<dbReference type="CDD" id="cd11655">
    <property type="entry name" value="rap1_myb-like"/>
    <property type="match status" value="1"/>
</dbReference>
<evidence type="ECO:0000256" key="2">
    <source>
        <dbReference type="ARBA" id="ARBA00022454"/>
    </source>
</evidence>
<proteinExistence type="inferred from homology"/>
<name>A0AAV5A973_9AGAM</name>
<evidence type="ECO:0000256" key="3">
    <source>
        <dbReference type="ARBA" id="ARBA00022895"/>
    </source>
</evidence>
<dbReference type="Proteomes" id="UP001050691">
    <property type="component" value="Unassembled WGS sequence"/>
</dbReference>
<comment type="similarity">
    <text evidence="1 5">Belongs to the RAP1 family.</text>
</comment>
<feature type="domain" description="TERF2-interacting telomeric protein 1 Myb" evidence="7">
    <location>
        <begin position="202"/>
        <end position="261"/>
    </location>
</feature>
<organism evidence="8 9">
    <name type="scientific">Clathrus columnatus</name>
    <dbReference type="NCBI Taxonomy" id="1419009"/>
    <lineage>
        <taxon>Eukaryota</taxon>
        <taxon>Fungi</taxon>
        <taxon>Dikarya</taxon>
        <taxon>Basidiomycota</taxon>
        <taxon>Agaricomycotina</taxon>
        <taxon>Agaricomycetes</taxon>
        <taxon>Phallomycetidae</taxon>
        <taxon>Phallales</taxon>
        <taxon>Clathraceae</taxon>
        <taxon>Clathrus</taxon>
    </lineage>
</organism>
<dbReference type="GO" id="GO:0010833">
    <property type="term" value="P:telomere maintenance via telomere lengthening"/>
    <property type="evidence" value="ECO:0007669"/>
    <property type="project" value="UniProtKB-UniRule"/>
</dbReference>
<evidence type="ECO:0000259" key="7">
    <source>
        <dbReference type="Pfam" id="PF08914"/>
    </source>
</evidence>
<dbReference type="AlphaFoldDB" id="A0AAV5A973"/>
<dbReference type="InterPro" id="IPR009057">
    <property type="entry name" value="Homeodomain-like_sf"/>
</dbReference>
<dbReference type="GO" id="GO:0031848">
    <property type="term" value="P:protection from non-homologous end joining at telomere"/>
    <property type="evidence" value="ECO:0007669"/>
    <property type="project" value="TreeGrafter"/>
</dbReference>
<keyword evidence="2 5" id="KW-0158">Chromosome</keyword>